<organism evidence="1 2">
    <name type="scientific">Astathelohania contejeani</name>
    <dbReference type="NCBI Taxonomy" id="164912"/>
    <lineage>
        <taxon>Eukaryota</taxon>
        <taxon>Fungi</taxon>
        <taxon>Fungi incertae sedis</taxon>
        <taxon>Microsporidia</taxon>
        <taxon>Astathelohaniidae</taxon>
        <taxon>Astathelohania</taxon>
    </lineage>
</organism>
<dbReference type="EMBL" id="SBIQ01000380">
    <property type="protein sequence ID" value="KAF7678775.1"/>
    <property type="molecule type" value="Genomic_DNA"/>
</dbReference>
<evidence type="ECO:0000313" key="2">
    <source>
        <dbReference type="Proteomes" id="UP001516464"/>
    </source>
</evidence>
<evidence type="ECO:0000313" key="1">
    <source>
        <dbReference type="EMBL" id="KAF7678775.1"/>
    </source>
</evidence>
<proteinExistence type="predicted"/>
<dbReference type="Proteomes" id="UP001516464">
    <property type="component" value="Unassembled WGS sequence"/>
</dbReference>
<keyword evidence="2" id="KW-1185">Reference proteome</keyword>
<name>A0ABQ7HVL2_9MICR</name>
<comment type="caution">
    <text evidence="1">The sequence shown here is derived from an EMBL/GenBank/DDBJ whole genome shotgun (WGS) entry which is preliminary data.</text>
</comment>
<gene>
    <name evidence="1" type="ORF">TCON_2586</name>
</gene>
<protein>
    <submittedName>
        <fullName evidence="1">Uncharacterized protein</fullName>
    </submittedName>
</protein>
<reference evidence="1 2" key="1">
    <citation type="submission" date="2019-01" db="EMBL/GenBank/DDBJ databases">
        <title>Genomes sequencing and comparative genomics of infectious freshwater microsporidia, Cucumispora dikerogammari and Thelohania contejeani.</title>
        <authorList>
            <person name="Cormier A."/>
            <person name="Giraud I."/>
            <person name="Wattier R."/>
            <person name="Teixeira M."/>
            <person name="Grandjean F."/>
            <person name="Rigaud T."/>
            <person name="Cordaux R."/>
        </authorList>
    </citation>
    <scope>NUCLEOTIDE SEQUENCE [LARGE SCALE GENOMIC DNA]</scope>
    <source>
        <strain evidence="1">T1</strain>
        <tissue evidence="1">Spores</tissue>
    </source>
</reference>
<sequence>MIRRRMKIFLVEISITSQDNLRIVETEKMRKYDFILVNELGLLYKAKAKIISYVMTWDGVLTKYQEITPKIEAYIQATVLKKTVKAISLKYRRSIENDTDVIN</sequence>
<accession>A0ABQ7HVL2</accession>